<name>B5VKD9_YEAS6</name>
<comment type="caution">
    <text evidence="5">The sequence shown here is derived from an EMBL/GenBank/DDBJ whole genome shotgun (WGS) entry which is preliminary data.</text>
</comment>
<organism evidence="5 6">
    <name type="scientific">Saccharomyces cerevisiae (strain AWRI1631)</name>
    <name type="common">Baker's yeast</name>
    <dbReference type="NCBI Taxonomy" id="545124"/>
    <lineage>
        <taxon>Eukaryota</taxon>
        <taxon>Fungi</taxon>
        <taxon>Dikarya</taxon>
        <taxon>Ascomycota</taxon>
        <taxon>Saccharomycotina</taxon>
        <taxon>Saccharomycetes</taxon>
        <taxon>Saccharomycetales</taxon>
        <taxon>Saccharomycetaceae</taxon>
        <taxon>Saccharomyces</taxon>
    </lineage>
</organism>
<accession>B5VKD9</accession>
<evidence type="ECO:0000256" key="3">
    <source>
        <dbReference type="ARBA" id="ARBA00022679"/>
    </source>
</evidence>
<dbReference type="SUPFAM" id="SSF53335">
    <property type="entry name" value="S-adenosyl-L-methionine-dependent methyltransferases"/>
    <property type="match status" value="1"/>
</dbReference>
<dbReference type="Proteomes" id="UP000008988">
    <property type="component" value="Unassembled WGS sequence"/>
</dbReference>
<reference evidence="5 6" key="1">
    <citation type="journal article" date="2008" name="FEMS Yeast Res.">
        <title>Comparative genome analysis of a Saccharomyces cerevisiae wine strain.</title>
        <authorList>
            <person name="Borneman A.R."/>
            <person name="Forgan A.H."/>
            <person name="Pretorius I.S."/>
            <person name="Chambers P.J."/>
        </authorList>
    </citation>
    <scope>NUCLEOTIDE SEQUENCE [LARGE SCALE GENOMIC DNA]</scope>
    <source>
        <strain evidence="5 6">AWRI1631</strain>
    </source>
</reference>
<dbReference type="GO" id="GO:0008757">
    <property type="term" value="F:S-adenosylmethionine-dependent methyltransferase activity"/>
    <property type="evidence" value="ECO:0007669"/>
    <property type="project" value="InterPro"/>
</dbReference>
<comment type="similarity">
    <text evidence="1">Belongs to the methyltransferase superfamily.</text>
</comment>
<dbReference type="InterPro" id="IPR013216">
    <property type="entry name" value="Methyltransf_11"/>
</dbReference>
<evidence type="ECO:0000313" key="5">
    <source>
        <dbReference type="EMBL" id="EDZ71604.1"/>
    </source>
</evidence>
<gene>
    <name evidence="5" type="ORF">AWRI1631_82630</name>
</gene>
<sequence>MEESRMPKTSYLNKNFESAHYNNVRPSYPLSLVNEIMKFHKGTRKSLVDIGCGTGKATFVVEPYFKEVIGIDPSSAMLSIAEKETNERRLDKKIRFINAPGEDLSSIRPESVDMVISAEAIHWCNLERLFQQVSSILRSDGTFAFWFYIQPEFVDFPEALNVYYKYGWSKDYMGKYLNDNQREILLNYGGEKLRSLLSDRFGDIEVTIYSPSDPNASTVTAENSQFLWRAAITLNQFKEFVKSWSIYTSWARDNPSKPDIADIFINELKEICHCEDLNVPLKIEWSTFYYLCRKRE</sequence>
<evidence type="ECO:0000259" key="4">
    <source>
        <dbReference type="Pfam" id="PF08241"/>
    </source>
</evidence>
<keyword evidence="2" id="KW-0489">Methyltransferase</keyword>
<feature type="domain" description="Methyltransferase type 11" evidence="4">
    <location>
        <begin position="48"/>
        <end position="145"/>
    </location>
</feature>
<dbReference type="EMBL" id="ABSV01001158">
    <property type="protein sequence ID" value="EDZ71604.1"/>
    <property type="molecule type" value="Genomic_DNA"/>
</dbReference>
<evidence type="ECO:0000256" key="1">
    <source>
        <dbReference type="ARBA" id="ARBA00008361"/>
    </source>
</evidence>
<dbReference type="Gene3D" id="3.40.50.150">
    <property type="entry name" value="Vaccinia Virus protein VP39"/>
    <property type="match status" value="1"/>
</dbReference>
<evidence type="ECO:0000256" key="2">
    <source>
        <dbReference type="ARBA" id="ARBA00022603"/>
    </source>
</evidence>
<dbReference type="InterPro" id="IPR029063">
    <property type="entry name" value="SAM-dependent_MTases_sf"/>
</dbReference>
<dbReference type="PANTHER" id="PTHR44942:SF4">
    <property type="entry name" value="METHYLTRANSFERASE TYPE 11 DOMAIN-CONTAINING PROTEIN"/>
    <property type="match status" value="1"/>
</dbReference>
<dbReference type="AlphaFoldDB" id="B5VKD9"/>
<dbReference type="PANTHER" id="PTHR44942">
    <property type="entry name" value="METHYLTRANSF_11 DOMAIN-CONTAINING PROTEIN"/>
    <property type="match status" value="1"/>
</dbReference>
<dbReference type="CDD" id="cd02440">
    <property type="entry name" value="AdoMet_MTases"/>
    <property type="match status" value="1"/>
</dbReference>
<proteinExistence type="inferred from homology"/>
<evidence type="ECO:0000313" key="6">
    <source>
        <dbReference type="Proteomes" id="UP000008988"/>
    </source>
</evidence>
<dbReference type="OrthoDB" id="10027013at2759"/>
<keyword evidence="3" id="KW-0808">Transferase</keyword>
<protein>
    <submittedName>
        <fullName evidence="5">YHR209Wp-like protein</fullName>
    </submittedName>
</protein>
<dbReference type="Pfam" id="PF08241">
    <property type="entry name" value="Methyltransf_11"/>
    <property type="match status" value="1"/>
</dbReference>
<dbReference type="GO" id="GO:0032259">
    <property type="term" value="P:methylation"/>
    <property type="evidence" value="ECO:0007669"/>
    <property type="project" value="UniProtKB-KW"/>
</dbReference>
<dbReference type="FunFam" id="3.40.50.150:FF:000482">
    <property type="entry name" value="Probable S-adenosylmethionine-dependent methyltransferase CRG1"/>
    <property type="match status" value="1"/>
</dbReference>
<dbReference type="InterPro" id="IPR051052">
    <property type="entry name" value="Diverse_substrate_MTase"/>
</dbReference>